<sequence>MQCKWQSEFVNETKWTLNGKEVNQSERTKTTATRGNYNVDTVEIFLIDKNDYGTYQFWISGNSTRNVVRKDSKIMFKDMIALMVLTEKDEIVNHLNVPVGNVLILDYQINFSFKTKVVGCKYKEETTTVISTIIRFIIRLEDSTGDECPSDAYDYEYDVLIVSTENDKDFITEIQL</sequence>
<gene>
    <name evidence="1" type="ORF">MCOR_22881</name>
</gene>
<protein>
    <recommendedName>
        <fullName evidence="3">Ig-like domain-containing protein</fullName>
    </recommendedName>
</protein>
<keyword evidence="2" id="KW-1185">Reference proteome</keyword>
<evidence type="ECO:0008006" key="3">
    <source>
        <dbReference type="Google" id="ProtNLM"/>
    </source>
</evidence>
<evidence type="ECO:0000313" key="1">
    <source>
        <dbReference type="EMBL" id="CAC5387570.1"/>
    </source>
</evidence>
<organism evidence="1 2">
    <name type="scientific">Mytilus coruscus</name>
    <name type="common">Sea mussel</name>
    <dbReference type="NCBI Taxonomy" id="42192"/>
    <lineage>
        <taxon>Eukaryota</taxon>
        <taxon>Metazoa</taxon>
        <taxon>Spiralia</taxon>
        <taxon>Lophotrochozoa</taxon>
        <taxon>Mollusca</taxon>
        <taxon>Bivalvia</taxon>
        <taxon>Autobranchia</taxon>
        <taxon>Pteriomorphia</taxon>
        <taxon>Mytilida</taxon>
        <taxon>Mytiloidea</taxon>
        <taxon>Mytilidae</taxon>
        <taxon>Mytilinae</taxon>
        <taxon>Mytilus</taxon>
    </lineage>
</organism>
<evidence type="ECO:0000313" key="2">
    <source>
        <dbReference type="Proteomes" id="UP000507470"/>
    </source>
</evidence>
<accession>A0A6J8BXI7</accession>
<proteinExistence type="predicted"/>
<dbReference type="EMBL" id="CACVKT020004015">
    <property type="protein sequence ID" value="CAC5387570.1"/>
    <property type="molecule type" value="Genomic_DNA"/>
</dbReference>
<name>A0A6J8BXI7_MYTCO</name>
<dbReference type="Proteomes" id="UP000507470">
    <property type="component" value="Unassembled WGS sequence"/>
</dbReference>
<dbReference type="OrthoDB" id="10431637at2759"/>
<dbReference type="AlphaFoldDB" id="A0A6J8BXI7"/>
<reference evidence="1 2" key="1">
    <citation type="submission" date="2020-06" db="EMBL/GenBank/DDBJ databases">
        <authorList>
            <person name="Li R."/>
            <person name="Bekaert M."/>
        </authorList>
    </citation>
    <scope>NUCLEOTIDE SEQUENCE [LARGE SCALE GENOMIC DNA]</scope>
    <source>
        <strain evidence="2">wild</strain>
    </source>
</reference>